<evidence type="ECO:0000256" key="6">
    <source>
        <dbReference type="ARBA" id="ARBA00022989"/>
    </source>
</evidence>
<comment type="subcellular location">
    <subcellularLocation>
        <location evidence="2">Cell membrane</location>
        <topology evidence="2">Single-pass membrane protein</topology>
    </subcellularLocation>
    <subcellularLocation>
        <location evidence="1">Cytoplasm</location>
        <location evidence="1">Cytoskeleton</location>
        <location evidence="1">Cilium basal body</location>
    </subcellularLocation>
</comment>
<evidence type="ECO:0000313" key="13">
    <source>
        <dbReference type="Proteomes" id="UP001652741"/>
    </source>
</evidence>
<feature type="region of interest" description="Disordered" evidence="11">
    <location>
        <begin position="797"/>
        <end position="820"/>
    </location>
</feature>
<dbReference type="PANTHER" id="PTHR16795:SF14">
    <property type="entry name" value="LIMBIN"/>
    <property type="match status" value="1"/>
</dbReference>
<name>A0A1S3L9A9_SALSA</name>
<keyword evidence="3" id="KW-1003">Cell membrane</keyword>
<keyword evidence="4" id="KW-0963">Cytoplasm</keyword>
<feature type="region of interest" description="Disordered" evidence="11">
    <location>
        <begin position="1067"/>
        <end position="1101"/>
    </location>
</feature>
<keyword evidence="7 12" id="KW-0472">Membrane</keyword>
<feature type="region of interest" description="Disordered" evidence="11">
    <location>
        <begin position="81"/>
        <end position="112"/>
    </location>
</feature>
<feature type="transmembrane region" description="Helical" evidence="12">
    <location>
        <begin position="318"/>
        <end position="342"/>
    </location>
</feature>
<evidence type="ECO:0000256" key="3">
    <source>
        <dbReference type="ARBA" id="ARBA00022475"/>
    </source>
</evidence>
<evidence type="ECO:0000256" key="4">
    <source>
        <dbReference type="ARBA" id="ARBA00022490"/>
    </source>
</evidence>
<keyword evidence="5 12" id="KW-0812">Transmembrane</keyword>
<evidence type="ECO:0000256" key="11">
    <source>
        <dbReference type="SAM" id="MobiDB-lite"/>
    </source>
</evidence>
<sequence length="1366" mass="153956">MLQVHFLVEVVTVCTIFFCFQLEYRPIFWRRLQHRPFHSYGFCNVSHHVNPCHSAILGDSSNAHPAFCYISVLSWGTRQNSFGNGRPRDSPRPFQHDPGGNSAELSSKKMDGQPGPCGPLAFCAEEGPLRSVAPAGPGRQSLYTSLSHLANVMHHKARRRRSSFTRYITGHTLPQIQSAAQPSAFGLKFQKCAQVEAGTEFPLLTFFLLINNTGPPGDSNLSQLAIRDSVSGIAALQSGGMVVEKGFQTFTIDSLPAGSQYVVTYTALIKGHKSEILDLPAFLTFSNASLNDVNMFGPMVANLTLRLNSTNKIYPNHYVHFAGFVGGFFLSLLLLSLGFLAMNLICARARKSSLERRKKRGASDPEYAVCNMSETAKEEAAFEDKMVDIMVLEDPQNMYQALENLEMSSLLRATSSLESSRVQMYKDVIAALLAVLRSQNHMSQQAEQRLLSVLHGQLMGMEGKLKEEHLARMATLAAQCNLETREQMEAEHRREAQEKARAEVLFQHSDEQELHQCSVLLEKLHKLNQSHLQRTLLVRHEEASAKVQRQIVEWRRVELHKIFSEELEEATRMCELEKTEARSLLHDYFAYQNKLEEVLDVVLANQRCMLGERHAQRRFLVHSLHSLKGLISETFSRTSSQIENCFRQHRRGSDVSEEQVELLLDKAQKELVLVRQGLDEALNRERRAMHCGLVKKRRDLISDMLQGHKQRQKELSALSRGGLEEDRVEVEPAQHLRCWQSLLTAQCLELGELINNLDEEAAADIRKVTMRVIHSAMAEVKAIQPAVAQALLALGNPRGPLQQPESGSPTGASSSALSQAQERLHLEGKAAVRTLQASRDSLHQGMEKELQEQQELRARGQVFFRSLCSSQLTLSDEELLHMKLEFQNCLSRMDHCLMLPHALSRSKLQTALSTWRKEMEEQAEHSQPEKKTRTKGKSTEGRQRADPSELLLFQKKMEDRIQLFEKEKEMERTVREKVLEEMRSVRDSELRNQADGLAVQMAALHYQKAERRTRVLETSRALLTIQSLLTEDLRASRSLGAAPIAQSILNHCLGLEEAELQLQREHAELESLESGPSKHRPPKDPHYSDNEEEEEEEEGQRRLFHIERDSRMATILHEALYMCDQVIVLQTERLQEANARNQAMEDLKEQLELKRLYTNCDQDLEFAARLVRQSQVSTEVLLEALRLLLPTLPESELLSLIDALCPKQSVIPASAEQESTVFQEKRQSLLERLFLNPRPEARRDVMQVLVQEKGREGVVAIPKPVATGTSQTIASEQLQDSVLISVGGGVEVDGETVFVSTTAAAPSTSGSANDAVVLDIPTTGERVFVFRVLPEPQNTTGATNRKRKKRNFLNLKKGSVAPTDQP</sequence>
<dbReference type="GO" id="GO:0007224">
    <property type="term" value="P:smoothened signaling pathway"/>
    <property type="evidence" value="ECO:0007669"/>
    <property type="project" value="InterPro"/>
</dbReference>
<evidence type="ECO:0000256" key="7">
    <source>
        <dbReference type="ARBA" id="ARBA00023136"/>
    </source>
</evidence>
<protein>
    <submittedName>
        <fullName evidence="14">Limbin isoform X3</fullName>
    </submittedName>
</protein>
<dbReference type="InterPro" id="IPR022076">
    <property type="entry name" value="Limbin"/>
</dbReference>
<keyword evidence="13" id="KW-1185">Reference proteome</keyword>
<evidence type="ECO:0000256" key="9">
    <source>
        <dbReference type="ARBA" id="ARBA00023273"/>
    </source>
</evidence>
<dbReference type="PANTHER" id="PTHR16795">
    <property type="entry name" value="LIMBIN/ELLIS-VAN CREVELD PROTEIN"/>
    <property type="match status" value="1"/>
</dbReference>
<keyword evidence="9" id="KW-0966">Cell projection</keyword>
<feature type="compositionally biased region" description="Basic and acidic residues" evidence="11">
    <location>
        <begin position="915"/>
        <end position="947"/>
    </location>
</feature>
<reference evidence="14" key="1">
    <citation type="submission" date="2025-08" db="UniProtKB">
        <authorList>
            <consortium name="RefSeq"/>
        </authorList>
    </citation>
    <scope>IDENTIFICATION</scope>
</reference>
<evidence type="ECO:0000256" key="5">
    <source>
        <dbReference type="ARBA" id="ARBA00022692"/>
    </source>
</evidence>
<dbReference type="GO" id="GO:0098797">
    <property type="term" value="C:plasma membrane protein complex"/>
    <property type="evidence" value="ECO:0007669"/>
    <property type="project" value="TreeGrafter"/>
</dbReference>
<feature type="compositionally biased region" description="Polar residues" evidence="11">
    <location>
        <begin position="803"/>
        <end position="820"/>
    </location>
</feature>
<feature type="region of interest" description="Disordered" evidence="11">
    <location>
        <begin position="914"/>
        <end position="947"/>
    </location>
</feature>
<gene>
    <name evidence="14" type="primary">LOC106565205</name>
</gene>
<organism evidence="13 14">
    <name type="scientific">Salmo salar</name>
    <name type="common">Atlantic salmon</name>
    <dbReference type="NCBI Taxonomy" id="8030"/>
    <lineage>
        <taxon>Eukaryota</taxon>
        <taxon>Metazoa</taxon>
        <taxon>Chordata</taxon>
        <taxon>Craniata</taxon>
        <taxon>Vertebrata</taxon>
        <taxon>Euteleostomi</taxon>
        <taxon>Actinopterygii</taxon>
        <taxon>Neopterygii</taxon>
        <taxon>Teleostei</taxon>
        <taxon>Protacanthopterygii</taxon>
        <taxon>Salmoniformes</taxon>
        <taxon>Salmonidae</taxon>
        <taxon>Salmoninae</taxon>
        <taxon>Salmo</taxon>
    </lineage>
</organism>
<evidence type="ECO:0000256" key="2">
    <source>
        <dbReference type="ARBA" id="ARBA00004162"/>
    </source>
</evidence>
<keyword evidence="6 12" id="KW-1133">Transmembrane helix</keyword>
<evidence type="ECO:0000256" key="10">
    <source>
        <dbReference type="SAM" id="Coils"/>
    </source>
</evidence>
<dbReference type="GO" id="GO:0060170">
    <property type="term" value="C:ciliary membrane"/>
    <property type="evidence" value="ECO:0007669"/>
    <property type="project" value="TreeGrafter"/>
</dbReference>
<dbReference type="Proteomes" id="UP001652741">
    <property type="component" value="Chromosome ssa12"/>
</dbReference>
<feature type="coiled-coil region" evidence="10">
    <location>
        <begin position="1127"/>
        <end position="1154"/>
    </location>
</feature>
<feature type="transmembrane region" description="Helical" evidence="12">
    <location>
        <begin position="6"/>
        <end position="24"/>
    </location>
</feature>
<evidence type="ECO:0000256" key="8">
    <source>
        <dbReference type="ARBA" id="ARBA00023212"/>
    </source>
</evidence>
<dbReference type="RefSeq" id="XP_013987542.1">
    <property type="nucleotide sequence ID" value="XM_014132067.2"/>
</dbReference>
<dbReference type="GeneID" id="106565205"/>
<feature type="compositionally biased region" description="Basic and acidic residues" evidence="11">
    <location>
        <begin position="86"/>
        <end position="95"/>
    </location>
</feature>
<keyword evidence="10" id="KW-0175">Coiled coil</keyword>
<accession>A0A1S3L9A9</accession>
<dbReference type="Bgee" id="ENSSSAG00000041796">
    <property type="expression patterns" value="Expressed in notochord and 21 other cell types or tissues"/>
</dbReference>
<evidence type="ECO:0000313" key="14">
    <source>
        <dbReference type="RefSeq" id="XP_013987542.1"/>
    </source>
</evidence>
<proteinExistence type="predicted"/>
<evidence type="ECO:0000256" key="1">
    <source>
        <dbReference type="ARBA" id="ARBA00004120"/>
    </source>
</evidence>
<keyword evidence="8" id="KW-0206">Cytoskeleton</keyword>
<evidence type="ECO:0000256" key="12">
    <source>
        <dbReference type="SAM" id="Phobius"/>
    </source>
</evidence>
<dbReference type="Pfam" id="PF12297">
    <property type="entry name" value="EVC2_like"/>
    <property type="match status" value="1"/>
</dbReference>
<dbReference type="InterPro" id="IPR026501">
    <property type="entry name" value="Limbin/EVC"/>
</dbReference>